<organism evidence="1 2">
    <name type="scientific">Pristionchus mayeri</name>
    <dbReference type="NCBI Taxonomy" id="1317129"/>
    <lineage>
        <taxon>Eukaryota</taxon>
        <taxon>Metazoa</taxon>
        <taxon>Ecdysozoa</taxon>
        <taxon>Nematoda</taxon>
        <taxon>Chromadorea</taxon>
        <taxon>Rhabditida</taxon>
        <taxon>Rhabditina</taxon>
        <taxon>Diplogasteromorpha</taxon>
        <taxon>Diplogasteroidea</taxon>
        <taxon>Neodiplogasteridae</taxon>
        <taxon>Pristionchus</taxon>
    </lineage>
</organism>
<dbReference type="AlphaFoldDB" id="A0AAN5CCK6"/>
<accession>A0AAN5CCK6</accession>
<evidence type="ECO:0008006" key="3">
    <source>
        <dbReference type="Google" id="ProtNLM"/>
    </source>
</evidence>
<name>A0AAN5CCK6_9BILA</name>
<protein>
    <recommendedName>
        <fullName evidence="3">ARD</fullName>
    </recommendedName>
</protein>
<comment type="caution">
    <text evidence="1">The sequence shown here is derived from an EMBL/GenBank/DDBJ whole genome shotgun (WGS) entry which is preliminary data.</text>
</comment>
<dbReference type="EMBL" id="BTRK01000002">
    <property type="protein sequence ID" value="GMR38417.1"/>
    <property type="molecule type" value="Genomic_DNA"/>
</dbReference>
<reference evidence="2" key="1">
    <citation type="submission" date="2022-10" db="EMBL/GenBank/DDBJ databases">
        <title>Genome assembly of Pristionchus species.</title>
        <authorList>
            <person name="Yoshida K."/>
            <person name="Sommer R.J."/>
        </authorList>
    </citation>
    <scope>NUCLEOTIDE SEQUENCE [LARGE SCALE GENOMIC DNA]</scope>
    <source>
        <strain evidence="2">RS5460</strain>
    </source>
</reference>
<dbReference type="PANTHER" id="PTHR23418:SF1">
    <property type="entry name" value="INACTIVE ACIREDUCTONE DIOXYGENASE 2-RELATED"/>
    <property type="match status" value="1"/>
</dbReference>
<dbReference type="InterPro" id="IPR014710">
    <property type="entry name" value="RmlC-like_jellyroll"/>
</dbReference>
<dbReference type="GO" id="GO:0010309">
    <property type="term" value="F:acireductone dioxygenase [iron(II)-requiring] activity"/>
    <property type="evidence" value="ECO:0007669"/>
    <property type="project" value="InterPro"/>
</dbReference>
<feature type="non-terminal residue" evidence="1">
    <location>
        <position position="1"/>
    </location>
</feature>
<gene>
    <name evidence="1" type="ORF">PMAYCL1PPCAC_08612</name>
</gene>
<dbReference type="Proteomes" id="UP001328107">
    <property type="component" value="Unassembled WGS sequence"/>
</dbReference>
<dbReference type="PANTHER" id="PTHR23418">
    <property type="entry name" value="ACIREDUCTONE DIOXYGENASE"/>
    <property type="match status" value="1"/>
</dbReference>
<dbReference type="GO" id="GO:0006555">
    <property type="term" value="P:methionine metabolic process"/>
    <property type="evidence" value="ECO:0007669"/>
    <property type="project" value="TreeGrafter"/>
</dbReference>
<keyword evidence="2" id="KW-1185">Reference proteome</keyword>
<evidence type="ECO:0000313" key="1">
    <source>
        <dbReference type="EMBL" id="GMR38417.1"/>
    </source>
</evidence>
<evidence type="ECO:0000313" key="2">
    <source>
        <dbReference type="Proteomes" id="UP001328107"/>
    </source>
</evidence>
<dbReference type="InterPro" id="IPR004313">
    <property type="entry name" value="ARD"/>
</dbReference>
<proteinExistence type="predicted"/>
<dbReference type="Gene3D" id="2.60.120.10">
    <property type="entry name" value="Jelly Rolls"/>
    <property type="match status" value="1"/>
</dbReference>
<dbReference type="SUPFAM" id="SSF51182">
    <property type="entry name" value="RmlC-like cupins"/>
    <property type="match status" value="1"/>
</dbReference>
<sequence length="134" mass="15651">LNAQDHVSLATRLTKLKLEQGFVREDLFVLDESTTPNFKDKLEELFEESEQKGDIARLVLEGEAYYDVEDKDGNWCRILCECGDLILIPAHKQYRLTTTPKVRERSKINLRASAMLRKCVITQNYVKMKRLFKK</sequence>
<dbReference type="Pfam" id="PF03079">
    <property type="entry name" value="ARD"/>
    <property type="match status" value="1"/>
</dbReference>
<dbReference type="InterPro" id="IPR011051">
    <property type="entry name" value="RmlC_Cupin_sf"/>
</dbReference>
<feature type="non-terminal residue" evidence="1">
    <location>
        <position position="134"/>
    </location>
</feature>